<dbReference type="Pfam" id="PF00589">
    <property type="entry name" value="Phage_integrase"/>
    <property type="match status" value="1"/>
</dbReference>
<dbReference type="InterPro" id="IPR011010">
    <property type="entry name" value="DNA_brk_join_enz"/>
</dbReference>
<sequence>MIMSEKYLDAQLKKLKKILSRAQQENSATKKELLKELDKIPKGTSEWDKLSNEINKIQTISDGTKENYYNYTAAVLRDAYEKFGVTHFKNLTAEKTEELLMDRIKGGQSPNTIRNVAHALDYVNKHAVKTRVFKEKDNFEITNHSRILKTIKENDVKRDYKKSHRLKATGDECRAVIEEMRKYNPHLANIAEYQYLTGFRVSEAISQKAESMDLENNKHHAIKAKGGLNNVVHTNHHTEEEKAFLAELKANQDKETGRVFARQKDANGSYKSDKQIRMAVTRLASRCANRLGICGPGGETFSSHCFRGGFAYNRMVHYCKNHGVIDQIIAEKIGEQPRLREKYNEFEKKIRDKIKEENRGNREIQTYEKIQWVISTDLNHSRQDITRFYTSADVIKAELAKYE</sequence>
<keyword evidence="2" id="KW-0175">Coiled coil</keyword>
<dbReference type="GO" id="GO:0006310">
    <property type="term" value="P:DNA recombination"/>
    <property type="evidence" value="ECO:0007669"/>
    <property type="project" value="UniProtKB-KW"/>
</dbReference>
<feature type="coiled-coil region" evidence="2">
    <location>
        <begin position="5"/>
        <end position="39"/>
    </location>
</feature>
<dbReference type="InterPro" id="IPR013762">
    <property type="entry name" value="Integrase-like_cat_sf"/>
</dbReference>
<evidence type="ECO:0000313" key="5">
    <source>
        <dbReference type="Proteomes" id="UP000224003"/>
    </source>
</evidence>
<keyword evidence="1" id="KW-0233">DNA recombination</keyword>
<dbReference type="Proteomes" id="UP000224003">
    <property type="component" value="Unassembled WGS sequence"/>
</dbReference>
<proteinExistence type="predicted"/>
<dbReference type="EMBL" id="NUVX01000042">
    <property type="protein sequence ID" value="PFJ36441.1"/>
    <property type="molecule type" value="Genomic_DNA"/>
</dbReference>
<protein>
    <recommendedName>
        <fullName evidence="3">Tyr recombinase domain-containing protein</fullName>
    </recommendedName>
</protein>
<dbReference type="AlphaFoldDB" id="A0A9X6WLD4"/>
<accession>A0A9X6WLD4</accession>
<evidence type="ECO:0000256" key="2">
    <source>
        <dbReference type="SAM" id="Coils"/>
    </source>
</evidence>
<name>A0A9X6WLD4_BACTU</name>
<dbReference type="GO" id="GO:0015074">
    <property type="term" value="P:DNA integration"/>
    <property type="evidence" value="ECO:0007669"/>
    <property type="project" value="InterPro"/>
</dbReference>
<dbReference type="SUPFAM" id="SSF56349">
    <property type="entry name" value="DNA breaking-rejoining enzymes"/>
    <property type="match status" value="1"/>
</dbReference>
<dbReference type="Gene3D" id="1.10.443.10">
    <property type="entry name" value="Intergrase catalytic core"/>
    <property type="match status" value="1"/>
</dbReference>
<feature type="domain" description="Tyr recombinase" evidence="3">
    <location>
        <begin position="163"/>
        <end position="356"/>
    </location>
</feature>
<reference evidence="4 5" key="1">
    <citation type="submission" date="2017-09" db="EMBL/GenBank/DDBJ databases">
        <title>Large-scale bioinformatics analysis of Bacillus genomes uncovers conserved roles of natural products in bacterial physiology.</title>
        <authorList>
            <consortium name="Agbiome Team Llc"/>
            <person name="Bleich R.M."/>
            <person name="Grubbs K.J."/>
            <person name="Santa Maria K.C."/>
            <person name="Allen S.E."/>
            <person name="Farag S."/>
            <person name="Shank E.A."/>
            <person name="Bowers A."/>
        </authorList>
    </citation>
    <scope>NUCLEOTIDE SEQUENCE [LARGE SCALE GENOMIC DNA]</scope>
    <source>
        <strain evidence="4 5">AFS085496</strain>
    </source>
</reference>
<comment type="caution">
    <text evidence="4">The sequence shown here is derived from an EMBL/GenBank/DDBJ whole genome shotgun (WGS) entry which is preliminary data.</text>
</comment>
<evidence type="ECO:0000259" key="3">
    <source>
        <dbReference type="PROSITE" id="PS51898"/>
    </source>
</evidence>
<evidence type="ECO:0000313" key="4">
    <source>
        <dbReference type="EMBL" id="PFJ36441.1"/>
    </source>
</evidence>
<evidence type="ECO:0000256" key="1">
    <source>
        <dbReference type="ARBA" id="ARBA00023172"/>
    </source>
</evidence>
<dbReference type="InterPro" id="IPR002104">
    <property type="entry name" value="Integrase_catalytic"/>
</dbReference>
<organism evidence="4 5">
    <name type="scientific">Bacillus thuringiensis</name>
    <dbReference type="NCBI Taxonomy" id="1428"/>
    <lineage>
        <taxon>Bacteria</taxon>
        <taxon>Bacillati</taxon>
        <taxon>Bacillota</taxon>
        <taxon>Bacilli</taxon>
        <taxon>Bacillales</taxon>
        <taxon>Bacillaceae</taxon>
        <taxon>Bacillus</taxon>
        <taxon>Bacillus cereus group</taxon>
    </lineage>
</organism>
<dbReference type="PROSITE" id="PS51898">
    <property type="entry name" value="TYR_RECOMBINASE"/>
    <property type="match status" value="1"/>
</dbReference>
<gene>
    <name evidence="4" type="ORF">COJ15_22780</name>
</gene>
<dbReference type="GO" id="GO:0003677">
    <property type="term" value="F:DNA binding"/>
    <property type="evidence" value="ECO:0007669"/>
    <property type="project" value="InterPro"/>
</dbReference>